<protein>
    <submittedName>
        <fullName evidence="1">Uncharacterized protein</fullName>
    </submittedName>
</protein>
<accession>A0A1D2V9A3</accession>
<proteinExistence type="predicted"/>
<evidence type="ECO:0000313" key="2">
    <source>
        <dbReference type="Proteomes" id="UP000095038"/>
    </source>
</evidence>
<keyword evidence="2" id="KW-1185">Reference proteome</keyword>
<dbReference type="EMBL" id="KV454494">
    <property type="protein sequence ID" value="ODV58208.1"/>
    <property type="molecule type" value="Genomic_DNA"/>
</dbReference>
<dbReference type="GeneID" id="30967774"/>
<sequence length="87" mass="10184">MKCKNSTWYLSKPTNITVNSGFNKYVGSTVDNDCDVFQRFEENERAVKLVKLLDEKCGINLNWLDFKFIYNQNIYENLSLSAKSKFI</sequence>
<dbReference type="RefSeq" id="XP_020044515.1">
    <property type="nucleotide sequence ID" value="XM_020194138.1"/>
</dbReference>
<dbReference type="Proteomes" id="UP000095038">
    <property type="component" value="Unassembled WGS sequence"/>
</dbReference>
<gene>
    <name evidence="1" type="ORF">ASCRUDRAFT_78108</name>
</gene>
<reference evidence="2" key="1">
    <citation type="submission" date="2016-05" db="EMBL/GenBank/DDBJ databases">
        <title>Comparative genomics of biotechnologically important yeasts.</title>
        <authorList>
            <consortium name="DOE Joint Genome Institute"/>
            <person name="Riley R."/>
            <person name="Haridas S."/>
            <person name="Wolfe K.H."/>
            <person name="Lopes M.R."/>
            <person name="Hittinger C.T."/>
            <person name="Goker M."/>
            <person name="Salamov A."/>
            <person name="Wisecaver J."/>
            <person name="Long T.M."/>
            <person name="Aerts A.L."/>
            <person name="Barry K."/>
            <person name="Choi C."/>
            <person name="Clum A."/>
            <person name="Coughlan A.Y."/>
            <person name="Deshpande S."/>
            <person name="Douglass A.P."/>
            <person name="Hanson S.J."/>
            <person name="Klenk H.-P."/>
            <person name="Labutti K."/>
            <person name="Lapidus A."/>
            <person name="Lindquist E."/>
            <person name="Lipzen A."/>
            <person name="Meier-Kolthoff J.P."/>
            <person name="Ohm R.A."/>
            <person name="Otillar R.P."/>
            <person name="Pangilinan J."/>
            <person name="Peng Y."/>
            <person name="Rokas A."/>
            <person name="Rosa C.A."/>
            <person name="Scheuner C."/>
            <person name="Sibirny A.A."/>
            <person name="Slot J.C."/>
            <person name="Stielow J.B."/>
            <person name="Sun H."/>
            <person name="Kurtzman C.P."/>
            <person name="Blackwell M."/>
            <person name="Grigoriev I.V."/>
            <person name="Jeffries T.W."/>
        </authorList>
    </citation>
    <scope>NUCLEOTIDE SEQUENCE [LARGE SCALE GENOMIC DNA]</scope>
    <source>
        <strain evidence="2">DSM 1968</strain>
    </source>
</reference>
<name>A0A1D2V9A3_9ASCO</name>
<dbReference type="InParanoid" id="A0A1D2V9A3"/>
<dbReference type="AlphaFoldDB" id="A0A1D2V9A3"/>
<evidence type="ECO:0000313" key="1">
    <source>
        <dbReference type="EMBL" id="ODV58208.1"/>
    </source>
</evidence>
<organism evidence="1 2">
    <name type="scientific">Ascoidea rubescens DSM 1968</name>
    <dbReference type="NCBI Taxonomy" id="1344418"/>
    <lineage>
        <taxon>Eukaryota</taxon>
        <taxon>Fungi</taxon>
        <taxon>Dikarya</taxon>
        <taxon>Ascomycota</taxon>
        <taxon>Saccharomycotina</taxon>
        <taxon>Saccharomycetes</taxon>
        <taxon>Ascoideaceae</taxon>
        <taxon>Ascoidea</taxon>
    </lineage>
</organism>